<gene>
    <name evidence="1" type="ORF">S01H1_07243</name>
</gene>
<name>X0SWN7_9ZZZZ</name>
<sequence>CYYHLSHFKYAKENIVKAYLADKKNPLTLFYMAATMEQLNKIFNAIYYYKKYLKLNHGNTEMNRYAQRRLQALKDKRRSKQSGKLLKIIDAVIKEIKK</sequence>
<organism evidence="1">
    <name type="scientific">marine sediment metagenome</name>
    <dbReference type="NCBI Taxonomy" id="412755"/>
    <lineage>
        <taxon>unclassified sequences</taxon>
        <taxon>metagenomes</taxon>
        <taxon>ecological metagenomes</taxon>
    </lineage>
</organism>
<accession>X0SWN7</accession>
<comment type="caution">
    <text evidence="1">The sequence shown here is derived from an EMBL/GenBank/DDBJ whole genome shotgun (WGS) entry which is preliminary data.</text>
</comment>
<feature type="non-terminal residue" evidence="1">
    <location>
        <position position="1"/>
    </location>
</feature>
<proteinExistence type="predicted"/>
<dbReference type="AlphaFoldDB" id="X0SWN7"/>
<protein>
    <submittedName>
        <fullName evidence="1">Uncharacterized protein</fullName>
    </submittedName>
</protein>
<dbReference type="SUPFAM" id="SSF48452">
    <property type="entry name" value="TPR-like"/>
    <property type="match status" value="1"/>
</dbReference>
<reference evidence="1" key="1">
    <citation type="journal article" date="2014" name="Front. Microbiol.">
        <title>High frequency of phylogenetically diverse reductive dehalogenase-homologous genes in deep subseafloor sedimentary metagenomes.</title>
        <authorList>
            <person name="Kawai M."/>
            <person name="Futagami T."/>
            <person name="Toyoda A."/>
            <person name="Takaki Y."/>
            <person name="Nishi S."/>
            <person name="Hori S."/>
            <person name="Arai W."/>
            <person name="Tsubouchi T."/>
            <person name="Morono Y."/>
            <person name="Uchiyama I."/>
            <person name="Ito T."/>
            <person name="Fujiyama A."/>
            <person name="Inagaki F."/>
            <person name="Takami H."/>
        </authorList>
    </citation>
    <scope>NUCLEOTIDE SEQUENCE</scope>
    <source>
        <strain evidence="1">Expedition CK06-06</strain>
    </source>
</reference>
<dbReference type="EMBL" id="BARS01003737">
    <property type="protein sequence ID" value="GAF85608.1"/>
    <property type="molecule type" value="Genomic_DNA"/>
</dbReference>
<dbReference type="InterPro" id="IPR011990">
    <property type="entry name" value="TPR-like_helical_dom_sf"/>
</dbReference>
<dbReference type="Gene3D" id="1.25.40.10">
    <property type="entry name" value="Tetratricopeptide repeat domain"/>
    <property type="match status" value="1"/>
</dbReference>
<evidence type="ECO:0000313" key="1">
    <source>
        <dbReference type="EMBL" id="GAF85608.1"/>
    </source>
</evidence>